<feature type="domain" description="HTH psq-type" evidence="4">
    <location>
        <begin position="1"/>
        <end position="39"/>
    </location>
</feature>
<keyword evidence="5" id="KW-1185">Reference proteome</keyword>
<dbReference type="PANTHER" id="PTHR19303:SF74">
    <property type="entry name" value="POGO TRANSPOSABLE ELEMENT WITH KRAB DOMAIN"/>
    <property type="match status" value="1"/>
</dbReference>
<evidence type="ECO:0000259" key="4">
    <source>
        <dbReference type="PROSITE" id="PS50960"/>
    </source>
</evidence>
<evidence type="ECO:0000313" key="6">
    <source>
        <dbReference type="RefSeq" id="XP_065660366.1"/>
    </source>
</evidence>
<evidence type="ECO:0000313" key="5">
    <source>
        <dbReference type="Proteomes" id="UP001652625"/>
    </source>
</evidence>
<evidence type="ECO:0000256" key="3">
    <source>
        <dbReference type="SAM" id="MobiDB-lite"/>
    </source>
</evidence>
<name>A0ABM4CF88_HYDVU</name>
<dbReference type="Pfam" id="PF03184">
    <property type="entry name" value="DDE_1"/>
    <property type="match status" value="1"/>
</dbReference>
<evidence type="ECO:0000256" key="2">
    <source>
        <dbReference type="SAM" id="Coils"/>
    </source>
</evidence>
<keyword evidence="1" id="KW-0539">Nucleus</keyword>
<dbReference type="PANTHER" id="PTHR19303">
    <property type="entry name" value="TRANSPOSON"/>
    <property type="match status" value="1"/>
</dbReference>
<gene>
    <name evidence="6" type="primary">LOC136084158</name>
</gene>
<feature type="region of interest" description="Disordered" evidence="3">
    <location>
        <begin position="643"/>
        <end position="684"/>
    </location>
</feature>
<protein>
    <submittedName>
        <fullName evidence="6">Uncharacterized protein LOC136084158</fullName>
    </submittedName>
</protein>
<feature type="coiled-coil region" evidence="2">
    <location>
        <begin position="589"/>
        <end position="624"/>
    </location>
</feature>
<proteinExistence type="predicted"/>
<keyword evidence="1" id="KW-0238">DNA-binding</keyword>
<comment type="subcellular location">
    <subcellularLocation>
        <location evidence="1">Nucleus</location>
    </subcellularLocation>
</comment>
<dbReference type="PROSITE" id="PS50960">
    <property type="entry name" value="HTH_PSQ"/>
    <property type="match status" value="1"/>
</dbReference>
<keyword evidence="2" id="KW-0175">Coiled coil</keyword>
<dbReference type="InterPro" id="IPR004875">
    <property type="entry name" value="DDE_SF_endonuclease_dom"/>
</dbReference>
<dbReference type="InterPro" id="IPR007889">
    <property type="entry name" value="HTH_Psq"/>
</dbReference>
<sequence length="684" mass="77584">MDEAVAAVKEKRMTQRTASKTYKVPRCTLQNRLNGKTEMGARPGCSTKLGSADELKLVEYASKRASMGIGFGRRQFMKYAGDIARKRGIPFKNGLPSKKWWSLLKKRHLTLRLRVPEGTAAIRHQCMDKEKVSIYFNALKQVMDEMGLYCKPHCVWNMDETGLQLQHTPDKVVTKSCSRYIQSWTSGNCETITIIATISASGTHIPPHIIVKGKTRRALNGFEVLSAPERSTWSVSDSGWTKQGIALLWFSESFLTNIGPERPQILILDGHSSHNFIELIESAIKNNIIIAELPAHTSHWLQPCDRSEFGPLKQHYNVACQDMMNMYPGVLVSHRNFCALFRIAWVKALSEKNIKSGFNACGIFPFNPNKIPPEAYLPNNLYEPSQLTEAKYEKSIRFDEDKKHIINPFLEKSEKTSEIILQPHQTNFAVSNVQIDFAIESNCVEKKVNSSSLVLPTYSIDDLESVLTDQQRQCFAFCFDKGFDIKSDETFMSWKSLKMLSPDVLTALPKNTIALDHVSTPLVNNKSNDTTYTLLTNASTSYGLNNLLNTEDDDNDILPYPKKILPTTKKFSKSGLQPTYFILTSKEACDAKILEIETKREKNKEKENRSRKRFEALQQKLKEKEECKLLKSQIAEKKLIAKTKVPLSDKANNMNNKTKPNKKNLIQSKQKKNTDDTSNSCKQC</sequence>
<dbReference type="Pfam" id="PF05225">
    <property type="entry name" value="HTH_psq"/>
    <property type="match status" value="1"/>
</dbReference>
<dbReference type="InterPro" id="IPR009057">
    <property type="entry name" value="Homeodomain-like_sf"/>
</dbReference>
<dbReference type="GeneID" id="136084158"/>
<feature type="DNA-binding region" description="H-T-H motif" evidence="1">
    <location>
        <begin position="15"/>
        <end position="35"/>
    </location>
</feature>
<dbReference type="Gene3D" id="1.10.10.60">
    <property type="entry name" value="Homeodomain-like"/>
    <property type="match status" value="1"/>
</dbReference>
<organism evidence="5 6">
    <name type="scientific">Hydra vulgaris</name>
    <name type="common">Hydra</name>
    <name type="synonym">Hydra attenuata</name>
    <dbReference type="NCBI Taxonomy" id="6087"/>
    <lineage>
        <taxon>Eukaryota</taxon>
        <taxon>Metazoa</taxon>
        <taxon>Cnidaria</taxon>
        <taxon>Hydrozoa</taxon>
        <taxon>Hydroidolina</taxon>
        <taxon>Anthoathecata</taxon>
        <taxon>Aplanulata</taxon>
        <taxon>Hydridae</taxon>
        <taxon>Hydra</taxon>
    </lineage>
</organism>
<dbReference type="InterPro" id="IPR050863">
    <property type="entry name" value="CenT-Element_Derived"/>
</dbReference>
<dbReference type="SUPFAM" id="SSF46689">
    <property type="entry name" value="Homeodomain-like"/>
    <property type="match status" value="1"/>
</dbReference>
<reference evidence="6" key="1">
    <citation type="submission" date="2025-08" db="UniProtKB">
        <authorList>
            <consortium name="RefSeq"/>
        </authorList>
    </citation>
    <scope>IDENTIFICATION</scope>
</reference>
<evidence type="ECO:0000256" key="1">
    <source>
        <dbReference type="PROSITE-ProRule" id="PRU00320"/>
    </source>
</evidence>
<accession>A0ABM4CF88</accession>
<dbReference type="Proteomes" id="UP001652625">
    <property type="component" value="Chromosome 08"/>
</dbReference>
<dbReference type="RefSeq" id="XP_065660366.1">
    <property type="nucleotide sequence ID" value="XM_065804294.1"/>
</dbReference>